<dbReference type="AlphaFoldDB" id="X1CS92"/>
<dbReference type="GO" id="GO:0006298">
    <property type="term" value="P:mismatch repair"/>
    <property type="evidence" value="ECO:0007669"/>
    <property type="project" value="TreeGrafter"/>
</dbReference>
<dbReference type="Pfam" id="PF02086">
    <property type="entry name" value="MethyltransfD12"/>
    <property type="match status" value="1"/>
</dbReference>
<comment type="catalytic activity">
    <reaction evidence="6">
        <text>a 2'-deoxyadenosine in DNA + S-adenosyl-L-methionine = an N(6)-methyl-2'-deoxyadenosine in DNA + S-adenosyl-L-homocysteine + H(+)</text>
        <dbReference type="Rhea" id="RHEA:15197"/>
        <dbReference type="Rhea" id="RHEA-COMP:12418"/>
        <dbReference type="Rhea" id="RHEA-COMP:12419"/>
        <dbReference type="ChEBI" id="CHEBI:15378"/>
        <dbReference type="ChEBI" id="CHEBI:57856"/>
        <dbReference type="ChEBI" id="CHEBI:59789"/>
        <dbReference type="ChEBI" id="CHEBI:90615"/>
        <dbReference type="ChEBI" id="CHEBI:90616"/>
        <dbReference type="EC" id="2.1.1.72"/>
    </reaction>
</comment>
<accession>X1CS92</accession>
<dbReference type="InterPro" id="IPR029063">
    <property type="entry name" value="SAM-dependent_MTases_sf"/>
</dbReference>
<dbReference type="PROSITE" id="PS00092">
    <property type="entry name" value="N6_MTASE"/>
    <property type="match status" value="1"/>
</dbReference>
<dbReference type="GO" id="GO:0043565">
    <property type="term" value="F:sequence-specific DNA binding"/>
    <property type="evidence" value="ECO:0007669"/>
    <property type="project" value="TreeGrafter"/>
</dbReference>
<organism evidence="7">
    <name type="scientific">marine sediment metagenome</name>
    <dbReference type="NCBI Taxonomy" id="412755"/>
    <lineage>
        <taxon>unclassified sequences</taxon>
        <taxon>metagenomes</taxon>
        <taxon>ecological metagenomes</taxon>
    </lineage>
</organism>
<keyword evidence="5" id="KW-0949">S-adenosyl-L-methionine</keyword>
<evidence type="ECO:0000256" key="2">
    <source>
        <dbReference type="ARBA" id="ARBA00011900"/>
    </source>
</evidence>
<dbReference type="InterPro" id="IPR023095">
    <property type="entry name" value="Ade_MeTrfase_dom_2"/>
</dbReference>
<dbReference type="EC" id="2.1.1.72" evidence="2"/>
<reference evidence="7" key="1">
    <citation type="journal article" date="2014" name="Front. Microbiol.">
        <title>High frequency of phylogenetically diverse reductive dehalogenase-homologous genes in deep subseafloor sedimentary metagenomes.</title>
        <authorList>
            <person name="Kawai M."/>
            <person name="Futagami T."/>
            <person name="Toyoda A."/>
            <person name="Takaki Y."/>
            <person name="Nishi S."/>
            <person name="Hori S."/>
            <person name="Arai W."/>
            <person name="Tsubouchi T."/>
            <person name="Morono Y."/>
            <person name="Uchiyama I."/>
            <person name="Ito T."/>
            <person name="Fujiyama A."/>
            <person name="Inagaki F."/>
            <person name="Takami H."/>
        </authorList>
    </citation>
    <scope>NUCLEOTIDE SEQUENCE</scope>
    <source>
        <strain evidence="7">Expedition CK06-06</strain>
    </source>
</reference>
<keyword evidence="4" id="KW-0808">Transferase</keyword>
<dbReference type="InterPro" id="IPR002052">
    <property type="entry name" value="DNA_methylase_N6_adenine_CS"/>
</dbReference>
<evidence type="ECO:0000256" key="1">
    <source>
        <dbReference type="ARBA" id="ARBA00006594"/>
    </source>
</evidence>
<dbReference type="NCBIfam" id="TIGR00571">
    <property type="entry name" value="dam"/>
    <property type="match status" value="1"/>
</dbReference>
<comment type="similarity">
    <text evidence="1">Belongs to the N(4)/N(6)-methyltransferase family.</text>
</comment>
<dbReference type="Gene3D" id="1.10.1020.10">
    <property type="entry name" value="Adenine-specific Methyltransferase, Domain 2"/>
    <property type="match status" value="1"/>
</dbReference>
<dbReference type="PANTHER" id="PTHR30481:SF3">
    <property type="entry name" value="DNA ADENINE METHYLASE"/>
    <property type="match status" value="1"/>
</dbReference>
<keyword evidence="3" id="KW-0489">Methyltransferase</keyword>
<evidence type="ECO:0000256" key="5">
    <source>
        <dbReference type="ARBA" id="ARBA00022691"/>
    </source>
</evidence>
<name>X1CS92_9ZZZZ</name>
<evidence type="ECO:0000256" key="3">
    <source>
        <dbReference type="ARBA" id="ARBA00022603"/>
    </source>
</evidence>
<protein>
    <recommendedName>
        <fullName evidence="2">site-specific DNA-methyltransferase (adenine-specific)</fullName>
        <ecNumber evidence="2">2.1.1.72</ecNumber>
    </recommendedName>
</protein>
<sequence>IDNNEGLINCYRVIQNKIGELINSLKKHKNEKNYFYKIRSIDRIPEEFKKLSSVERASRTIFLNKCCFNGLYRVNSKGEFNVPFGKYENPKFCDEENLLAVNTVLKGVQIINGDFKECLELAEKDDFIYFDPPYQPVSTTANFTSYTKENFNKMDQVRLFKVYEELDNRGCKVMLSNSYNEFILDLYKKYDLKTVYAKRSINSDASGRGQIKEVLIINY</sequence>
<dbReference type="EMBL" id="BART01021075">
    <property type="protein sequence ID" value="GAG95837.1"/>
    <property type="molecule type" value="Genomic_DNA"/>
</dbReference>
<dbReference type="InterPro" id="IPR012327">
    <property type="entry name" value="MeTrfase_D12"/>
</dbReference>
<proteinExistence type="inferred from homology"/>
<feature type="non-terminal residue" evidence="7">
    <location>
        <position position="1"/>
    </location>
</feature>
<dbReference type="Gene3D" id="3.40.50.150">
    <property type="entry name" value="Vaccinia Virus protein VP39"/>
    <property type="match status" value="1"/>
</dbReference>
<dbReference type="GO" id="GO:0009307">
    <property type="term" value="P:DNA restriction-modification system"/>
    <property type="evidence" value="ECO:0007669"/>
    <property type="project" value="InterPro"/>
</dbReference>
<evidence type="ECO:0000313" key="7">
    <source>
        <dbReference type="EMBL" id="GAG95837.1"/>
    </source>
</evidence>
<evidence type="ECO:0000256" key="4">
    <source>
        <dbReference type="ARBA" id="ARBA00022679"/>
    </source>
</evidence>
<gene>
    <name evidence="7" type="ORF">S01H4_38993</name>
</gene>
<dbReference type="GO" id="GO:1904047">
    <property type="term" value="F:S-adenosyl-L-methionine binding"/>
    <property type="evidence" value="ECO:0007669"/>
    <property type="project" value="TreeGrafter"/>
</dbReference>
<dbReference type="PANTHER" id="PTHR30481">
    <property type="entry name" value="DNA ADENINE METHYLASE"/>
    <property type="match status" value="1"/>
</dbReference>
<comment type="caution">
    <text evidence="7">The sequence shown here is derived from an EMBL/GenBank/DDBJ whole genome shotgun (WGS) entry which is preliminary data.</text>
</comment>
<dbReference type="GO" id="GO:0009007">
    <property type="term" value="F:site-specific DNA-methyltransferase (adenine-specific) activity"/>
    <property type="evidence" value="ECO:0007669"/>
    <property type="project" value="UniProtKB-EC"/>
</dbReference>
<dbReference type="SUPFAM" id="SSF53335">
    <property type="entry name" value="S-adenosyl-L-methionine-dependent methyltransferases"/>
    <property type="match status" value="1"/>
</dbReference>
<evidence type="ECO:0000256" key="6">
    <source>
        <dbReference type="ARBA" id="ARBA00047942"/>
    </source>
</evidence>
<dbReference type="GO" id="GO:0032259">
    <property type="term" value="P:methylation"/>
    <property type="evidence" value="ECO:0007669"/>
    <property type="project" value="UniProtKB-KW"/>
</dbReference>